<dbReference type="PANTHER" id="PTHR21240">
    <property type="entry name" value="2-AMINO-3-CARBOXYLMUCONATE-6-SEMIALDEHYDE DECARBOXYLASE"/>
    <property type="match status" value="1"/>
</dbReference>
<evidence type="ECO:0000313" key="4">
    <source>
        <dbReference type="Proteomes" id="UP000019141"/>
    </source>
</evidence>
<dbReference type="GO" id="GO:0016831">
    <property type="term" value="F:carboxy-lyase activity"/>
    <property type="evidence" value="ECO:0007669"/>
    <property type="project" value="InterPro"/>
</dbReference>
<name>W4LD88_ENTF1</name>
<dbReference type="GO" id="GO:0019748">
    <property type="term" value="P:secondary metabolic process"/>
    <property type="evidence" value="ECO:0007669"/>
    <property type="project" value="TreeGrafter"/>
</dbReference>
<reference evidence="3 4" key="1">
    <citation type="journal article" date="2014" name="Nature">
        <title>An environmental bacterial taxon with a large and distinct metabolic repertoire.</title>
        <authorList>
            <person name="Wilson M.C."/>
            <person name="Mori T."/>
            <person name="Ruckert C."/>
            <person name="Uria A.R."/>
            <person name="Helf M.J."/>
            <person name="Takada K."/>
            <person name="Gernert C."/>
            <person name="Steffens U.A."/>
            <person name="Heycke N."/>
            <person name="Schmitt S."/>
            <person name="Rinke C."/>
            <person name="Helfrich E.J."/>
            <person name="Brachmann A.O."/>
            <person name="Gurgui C."/>
            <person name="Wakimoto T."/>
            <person name="Kracht M."/>
            <person name="Crusemann M."/>
            <person name="Hentschel U."/>
            <person name="Abe I."/>
            <person name="Matsunaga S."/>
            <person name="Kalinowski J."/>
            <person name="Takeyama H."/>
            <person name="Piel J."/>
        </authorList>
    </citation>
    <scope>NUCLEOTIDE SEQUENCE [LARGE SCALE GENOMIC DNA]</scope>
    <source>
        <strain evidence="4">TSY1</strain>
    </source>
</reference>
<protein>
    <recommendedName>
        <fullName evidence="2">Amidohydrolase-related domain-containing protein</fullName>
    </recommendedName>
</protein>
<keyword evidence="4" id="KW-1185">Reference proteome</keyword>
<accession>W4LD88</accession>
<comment type="caution">
    <text evidence="3">The sequence shown here is derived from an EMBL/GenBank/DDBJ whole genome shotgun (WGS) entry which is preliminary data.</text>
</comment>
<dbReference type="InterPro" id="IPR032465">
    <property type="entry name" value="ACMSD"/>
</dbReference>
<dbReference type="Proteomes" id="UP000019141">
    <property type="component" value="Unassembled WGS sequence"/>
</dbReference>
<dbReference type="Gene3D" id="3.20.20.140">
    <property type="entry name" value="Metal-dependent hydrolases"/>
    <property type="match status" value="1"/>
</dbReference>
<dbReference type="GO" id="GO:0005737">
    <property type="term" value="C:cytoplasm"/>
    <property type="evidence" value="ECO:0007669"/>
    <property type="project" value="TreeGrafter"/>
</dbReference>
<dbReference type="InterPro" id="IPR032466">
    <property type="entry name" value="Metal_Hydrolase"/>
</dbReference>
<gene>
    <name evidence="3" type="ORF">ETSY1_28495</name>
</gene>
<evidence type="ECO:0000313" key="3">
    <source>
        <dbReference type="EMBL" id="ETW95957.1"/>
    </source>
</evidence>
<sequence>MEKRFGVISADGHCRLMHLPFDLWTKRLPRKLQDNGPRVVHQPDGTRQWGVEGRPWSGVGWRGVGREGVNCYARAGVEEEPEPGVFRASDVKYRCEDMDRDGVDAELVNGPYEQLSEIQEPELRRACVRVVNDWARELYEESGGRFIMLLPLPCQTPEEAVAELLRVADFGLPTGVIFDWVSAPEPVLHQMWEPLWAAAETGMPINFHANPRGGSRQLGVGVSGLEARNQSLMRVVNFPMGPMAELMSAVVFSGICDRHPGVRFVLEEAGVGWVPFLFWRFDREYDWGGPSSRVFAPDIVLSEPPTEFVKRQVFFTFEVEEEGGFRRMPEVGLRNFLWASDFPGMDSPWPDSKAMGHVPAASALGKEALHQLVFDNAVSLYQIPVTLPQARALT</sequence>
<dbReference type="EMBL" id="AZHW01000851">
    <property type="protein sequence ID" value="ETW95957.1"/>
    <property type="molecule type" value="Genomic_DNA"/>
</dbReference>
<proteinExistence type="predicted"/>
<dbReference type="Pfam" id="PF04909">
    <property type="entry name" value="Amidohydro_2"/>
    <property type="match status" value="1"/>
</dbReference>
<evidence type="ECO:0000256" key="1">
    <source>
        <dbReference type="ARBA" id="ARBA00023239"/>
    </source>
</evidence>
<dbReference type="AlphaFoldDB" id="W4LD88"/>
<dbReference type="SUPFAM" id="SSF51556">
    <property type="entry name" value="Metallo-dependent hydrolases"/>
    <property type="match status" value="1"/>
</dbReference>
<dbReference type="PANTHER" id="PTHR21240:SF28">
    <property type="entry name" value="ISO-OROTATE DECARBOXYLASE (EUROFUNG)"/>
    <property type="match status" value="1"/>
</dbReference>
<dbReference type="InterPro" id="IPR006680">
    <property type="entry name" value="Amidohydro-rel"/>
</dbReference>
<dbReference type="HOGENOM" id="CLU_039329_0_0_7"/>
<keyword evidence="1" id="KW-0456">Lyase</keyword>
<dbReference type="GO" id="GO:0016787">
    <property type="term" value="F:hydrolase activity"/>
    <property type="evidence" value="ECO:0007669"/>
    <property type="project" value="InterPro"/>
</dbReference>
<organism evidence="3 4">
    <name type="scientific">Entotheonella factor</name>
    <dbReference type="NCBI Taxonomy" id="1429438"/>
    <lineage>
        <taxon>Bacteria</taxon>
        <taxon>Pseudomonadati</taxon>
        <taxon>Nitrospinota/Tectimicrobiota group</taxon>
        <taxon>Candidatus Tectimicrobiota</taxon>
        <taxon>Candidatus Entotheonellia</taxon>
        <taxon>Candidatus Entotheonellales</taxon>
        <taxon>Candidatus Entotheonellaceae</taxon>
        <taxon>Candidatus Entotheonella</taxon>
    </lineage>
</organism>
<evidence type="ECO:0000259" key="2">
    <source>
        <dbReference type="Pfam" id="PF04909"/>
    </source>
</evidence>
<feature type="domain" description="Amidohydrolase-related" evidence="2">
    <location>
        <begin position="87"/>
        <end position="382"/>
    </location>
</feature>